<evidence type="ECO:0000256" key="3">
    <source>
        <dbReference type="ARBA" id="ARBA00022691"/>
    </source>
</evidence>
<evidence type="ECO:0000256" key="1">
    <source>
        <dbReference type="ARBA" id="ARBA00022603"/>
    </source>
</evidence>
<accession>A0A1R4G421</accession>
<dbReference type="GO" id="GO:0032259">
    <property type="term" value="P:methylation"/>
    <property type="evidence" value="ECO:0007669"/>
    <property type="project" value="UniProtKB-KW"/>
</dbReference>
<reference evidence="5 6" key="1">
    <citation type="submission" date="2017-02" db="EMBL/GenBank/DDBJ databases">
        <authorList>
            <person name="Peterson S.W."/>
        </authorList>
    </citation>
    <scope>NUCLEOTIDE SEQUENCE [LARGE SCALE GENOMIC DNA]</scope>
    <source>
        <strain evidence="5 6">B Ar 00.02</strain>
    </source>
</reference>
<dbReference type="CDD" id="cd02440">
    <property type="entry name" value="AdoMet_MTases"/>
    <property type="match status" value="1"/>
</dbReference>
<dbReference type="InterPro" id="IPR029063">
    <property type="entry name" value="SAM-dependent_MTases_sf"/>
</dbReference>
<gene>
    <name evidence="5" type="ORF">FM101_07610</name>
</gene>
<keyword evidence="3" id="KW-0949">S-adenosyl-L-methionine</keyword>
<dbReference type="Pfam" id="PF13649">
    <property type="entry name" value="Methyltransf_25"/>
    <property type="match status" value="1"/>
</dbReference>
<keyword evidence="6" id="KW-1185">Reference proteome</keyword>
<protein>
    <submittedName>
        <fullName evidence="5">Methyltransferase type 11</fullName>
    </submittedName>
</protein>
<evidence type="ECO:0000313" key="5">
    <source>
        <dbReference type="EMBL" id="SJM62990.1"/>
    </source>
</evidence>
<feature type="domain" description="Methyltransferase" evidence="4">
    <location>
        <begin position="52"/>
        <end position="145"/>
    </location>
</feature>
<dbReference type="PANTHER" id="PTHR43464:SF19">
    <property type="entry name" value="UBIQUINONE BIOSYNTHESIS O-METHYLTRANSFERASE, MITOCHONDRIAL"/>
    <property type="match status" value="1"/>
</dbReference>
<dbReference type="GO" id="GO:0008168">
    <property type="term" value="F:methyltransferase activity"/>
    <property type="evidence" value="ECO:0007669"/>
    <property type="project" value="UniProtKB-KW"/>
</dbReference>
<dbReference type="SUPFAM" id="SSF53335">
    <property type="entry name" value="S-adenosyl-L-methionine-dependent methyltransferases"/>
    <property type="match status" value="1"/>
</dbReference>
<dbReference type="InterPro" id="IPR041698">
    <property type="entry name" value="Methyltransf_25"/>
</dbReference>
<dbReference type="PANTHER" id="PTHR43464">
    <property type="entry name" value="METHYLTRANSFERASE"/>
    <property type="match status" value="1"/>
</dbReference>
<keyword evidence="1 5" id="KW-0489">Methyltransferase</keyword>
<sequence>MRKETLWEAQCKENPGHSRSYIERFESLRAEGADLDGEARLIDAMLPRGSKILDAGCGPGRVGGELGRRGHQVVGVDADPVLLAAAKAAFPEQDWRVGDLSESTLSAEEATFDLVVCAGNVMAFLAPGTAPAVLQGFHSLLVDGGRAVIGCGTDRGYDPEVFQSDALAAGFTVDGLFSSWDLRPYPGDTNFVVAVLGRAASAA</sequence>
<name>A0A1R4G421_9MICC</name>
<dbReference type="RefSeq" id="WP_086998012.1">
    <property type="nucleotide sequence ID" value="NZ_FUHW01000027.1"/>
</dbReference>
<dbReference type="AlphaFoldDB" id="A0A1R4G421"/>
<dbReference type="EMBL" id="FUHW01000027">
    <property type="protein sequence ID" value="SJM62990.1"/>
    <property type="molecule type" value="Genomic_DNA"/>
</dbReference>
<dbReference type="Proteomes" id="UP000195913">
    <property type="component" value="Unassembled WGS sequence"/>
</dbReference>
<evidence type="ECO:0000313" key="6">
    <source>
        <dbReference type="Proteomes" id="UP000195913"/>
    </source>
</evidence>
<keyword evidence="2 5" id="KW-0808">Transferase</keyword>
<evidence type="ECO:0000259" key="4">
    <source>
        <dbReference type="Pfam" id="PF13649"/>
    </source>
</evidence>
<dbReference type="Gene3D" id="3.40.50.150">
    <property type="entry name" value="Vaccinia Virus protein VP39"/>
    <property type="match status" value="1"/>
</dbReference>
<evidence type="ECO:0000256" key="2">
    <source>
        <dbReference type="ARBA" id="ARBA00022679"/>
    </source>
</evidence>
<organism evidence="5 6">
    <name type="scientific">Arthrobacter rhombi</name>
    <dbReference type="NCBI Taxonomy" id="71253"/>
    <lineage>
        <taxon>Bacteria</taxon>
        <taxon>Bacillati</taxon>
        <taxon>Actinomycetota</taxon>
        <taxon>Actinomycetes</taxon>
        <taxon>Micrococcales</taxon>
        <taxon>Micrococcaceae</taxon>
        <taxon>Arthrobacter</taxon>
    </lineage>
</organism>
<proteinExistence type="predicted"/>